<evidence type="ECO:0000256" key="5">
    <source>
        <dbReference type="ARBA" id="ARBA00022692"/>
    </source>
</evidence>
<keyword evidence="10" id="KW-1185">Reference proteome</keyword>
<comment type="similarity">
    <text evidence="2">Belongs to the outer membrane factor (OMF) (TC 1.B.17) family.</text>
</comment>
<proteinExistence type="inferred from homology"/>
<keyword evidence="5" id="KW-0812">Transmembrane</keyword>
<dbReference type="PANTHER" id="PTHR30026">
    <property type="entry name" value="OUTER MEMBRANE PROTEIN TOLC"/>
    <property type="match status" value="1"/>
</dbReference>
<dbReference type="RefSeq" id="WP_130094985.1">
    <property type="nucleotide sequence ID" value="NZ_SETE01000009.1"/>
</dbReference>
<evidence type="ECO:0000256" key="6">
    <source>
        <dbReference type="ARBA" id="ARBA00023136"/>
    </source>
</evidence>
<dbReference type="EMBL" id="SETE01000009">
    <property type="protein sequence ID" value="RYM31299.1"/>
    <property type="molecule type" value="Genomic_DNA"/>
</dbReference>
<evidence type="ECO:0000313" key="10">
    <source>
        <dbReference type="Proteomes" id="UP000293952"/>
    </source>
</evidence>
<keyword evidence="7" id="KW-0998">Cell outer membrane</keyword>
<organism evidence="9 10">
    <name type="scientific">Brumimicrobium glaciale</name>
    <dbReference type="NCBI Taxonomy" id="200475"/>
    <lineage>
        <taxon>Bacteria</taxon>
        <taxon>Pseudomonadati</taxon>
        <taxon>Bacteroidota</taxon>
        <taxon>Flavobacteriia</taxon>
        <taxon>Flavobacteriales</taxon>
        <taxon>Crocinitomicaceae</taxon>
        <taxon>Brumimicrobium</taxon>
    </lineage>
</organism>
<feature type="coiled-coil region" evidence="8">
    <location>
        <begin position="158"/>
        <end position="185"/>
    </location>
</feature>
<evidence type="ECO:0000256" key="8">
    <source>
        <dbReference type="SAM" id="Coils"/>
    </source>
</evidence>
<sequence>MKFKLIISTILFSQLAFSQLADSVETKKWTLEECIDYAIENNITVKDASLYTNIAEIDLNTAKSARLPNLFGSASQRVSSGNTIDPITSDYVTDQNFSTNVGLNSSVVLFQGNQLNNQVKQSQLLLQQSQFIEEEAKNNIVISILQAYVQTLYSKEDIAISENNLAASENELQQAKAKLEAGSISLSELTDIQSQAATNKYNVISAKNNYQQNIIVLKQLLELPPTEDFAIESVDGDMELINIELNSVAIYNNALNNLPELKSSELDIEINEKALDIAKGAYLPSLTLNGALTTGYTSVLNSSFRDQFNFNLNPQLALTLTVPIFNRNRTKNAVQTASINIERAQLQKQTTEKIIYQKVETAYQNAISSQEQLIAAEASQDAAEQSYDLAQKSYDLGGISTTDLVLSQNIYTNAQQNYIQAKYMNILYYQLLQFYQGNDIKL</sequence>
<dbReference type="AlphaFoldDB" id="A0A4Q4KHX9"/>
<keyword evidence="6" id="KW-0472">Membrane</keyword>
<dbReference type="GO" id="GO:0015288">
    <property type="term" value="F:porin activity"/>
    <property type="evidence" value="ECO:0007669"/>
    <property type="project" value="TreeGrafter"/>
</dbReference>
<dbReference type="GO" id="GO:1990281">
    <property type="term" value="C:efflux pump complex"/>
    <property type="evidence" value="ECO:0007669"/>
    <property type="project" value="TreeGrafter"/>
</dbReference>
<comment type="subcellular location">
    <subcellularLocation>
        <location evidence="1">Cell outer membrane</location>
    </subcellularLocation>
</comment>
<dbReference type="SUPFAM" id="SSF56954">
    <property type="entry name" value="Outer membrane efflux proteins (OEP)"/>
    <property type="match status" value="1"/>
</dbReference>
<dbReference type="Pfam" id="PF02321">
    <property type="entry name" value="OEP"/>
    <property type="match status" value="2"/>
</dbReference>
<dbReference type="OrthoDB" id="9811587at2"/>
<dbReference type="Gene3D" id="1.20.1600.10">
    <property type="entry name" value="Outer membrane efflux proteins (OEP)"/>
    <property type="match status" value="1"/>
</dbReference>
<name>A0A4Q4KHX9_9FLAO</name>
<comment type="caution">
    <text evidence="9">The sequence shown here is derived from an EMBL/GenBank/DDBJ whole genome shotgun (WGS) entry which is preliminary data.</text>
</comment>
<dbReference type="InterPro" id="IPR051906">
    <property type="entry name" value="TolC-like"/>
</dbReference>
<evidence type="ECO:0000256" key="3">
    <source>
        <dbReference type="ARBA" id="ARBA00022448"/>
    </source>
</evidence>
<keyword evidence="3" id="KW-0813">Transport</keyword>
<evidence type="ECO:0000256" key="7">
    <source>
        <dbReference type="ARBA" id="ARBA00023237"/>
    </source>
</evidence>
<dbReference type="GO" id="GO:0015562">
    <property type="term" value="F:efflux transmembrane transporter activity"/>
    <property type="evidence" value="ECO:0007669"/>
    <property type="project" value="InterPro"/>
</dbReference>
<keyword evidence="8" id="KW-0175">Coiled coil</keyword>
<protein>
    <submittedName>
        <fullName evidence="9">TolC family protein</fullName>
    </submittedName>
</protein>
<dbReference type="InterPro" id="IPR003423">
    <property type="entry name" value="OMP_efflux"/>
</dbReference>
<dbReference type="PANTHER" id="PTHR30026:SF20">
    <property type="entry name" value="OUTER MEMBRANE PROTEIN TOLC"/>
    <property type="match status" value="1"/>
</dbReference>
<evidence type="ECO:0000256" key="4">
    <source>
        <dbReference type="ARBA" id="ARBA00022452"/>
    </source>
</evidence>
<accession>A0A4Q4KHX9</accession>
<keyword evidence="4" id="KW-1134">Transmembrane beta strand</keyword>
<gene>
    <name evidence="9" type="ORF">ERX46_16575</name>
</gene>
<evidence type="ECO:0000256" key="2">
    <source>
        <dbReference type="ARBA" id="ARBA00007613"/>
    </source>
</evidence>
<dbReference type="Proteomes" id="UP000293952">
    <property type="component" value="Unassembled WGS sequence"/>
</dbReference>
<evidence type="ECO:0000313" key="9">
    <source>
        <dbReference type="EMBL" id="RYM31299.1"/>
    </source>
</evidence>
<reference evidence="9 10" key="1">
    <citation type="submission" date="2019-02" db="EMBL/GenBank/DDBJ databases">
        <title>Genome sequence of the sea-ice species Brumimicrobium glaciale.</title>
        <authorList>
            <person name="Bowman J.P."/>
        </authorList>
    </citation>
    <scope>NUCLEOTIDE SEQUENCE [LARGE SCALE GENOMIC DNA]</scope>
    <source>
        <strain evidence="9 10">IC156</strain>
    </source>
</reference>
<dbReference type="GO" id="GO:0009279">
    <property type="term" value="C:cell outer membrane"/>
    <property type="evidence" value="ECO:0007669"/>
    <property type="project" value="UniProtKB-SubCell"/>
</dbReference>
<evidence type="ECO:0000256" key="1">
    <source>
        <dbReference type="ARBA" id="ARBA00004442"/>
    </source>
</evidence>